<organism evidence="1">
    <name type="scientific">marine sediment metagenome</name>
    <dbReference type="NCBI Taxonomy" id="412755"/>
    <lineage>
        <taxon>unclassified sequences</taxon>
        <taxon>metagenomes</taxon>
        <taxon>ecological metagenomes</taxon>
    </lineage>
</organism>
<accession>X0T677</accession>
<dbReference type="EMBL" id="BARS01004811">
    <property type="protein sequence ID" value="GAF83692.1"/>
    <property type="molecule type" value="Genomic_DNA"/>
</dbReference>
<proteinExistence type="predicted"/>
<gene>
    <name evidence="1" type="ORF">S01H1_09414</name>
</gene>
<name>X0T677_9ZZZZ</name>
<evidence type="ECO:0000313" key="1">
    <source>
        <dbReference type="EMBL" id="GAF83692.1"/>
    </source>
</evidence>
<dbReference type="AlphaFoldDB" id="X0T677"/>
<sequence length="61" mass="7214">MVCKKKKELLLGIKKEMEHAGLFPKNLRLSMAERIAKDHIRESPCYYSKGLIPMERRLKKK</sequence>
<dbReference type="InterPro" id="IPR043720">
    <property type="entry name" value="DUF5661"/>
</dbReference>
<dbReference type="Pfam" id="PF18905">
    <property type="entry name" value="DUF5661"/>
    <property type="match status" value="1"/>
</dbReference>
<comment type="caution">
    <text evidence="1">The sequence shown here is derived from an EMBL/GenBank/DDBJ whole genome shotgun (WGS) entry which is preliminary data.</text>
</comment>
<reference evidence="1" key="1">
    <citation type="journal article" date="2014" name="Front. Microbiol.">
        <title>High frequency of phylogenetically diverse reductive dehalogenase-homologous genes in deep subseafloor sedimentary metagenomes.</title>
        <authorList>
            <person name="Kawai M."/>
            <person name="Futagami T."/>
            <person name="Toyoda A."/>
            <person name="Takaki Y."/>
            <person name="Nishi S."/>
            <person name="Hori S."/>
            <person name="Arai W."/>
            <person name="Tsubouchi T."/>
            <person name="Morono Y."/>
            <person name="Uchiyama I."/>
            <person name="Ito T."/>
            <person name="Fujiyama A."/>
            <person name="Inagaki F."/>
            <person name="Takami H."/>
        </authorList>
    </citation>
    <scope>NUCLEOTIDE SEQUENCE</scope>
    <source>
        <strain evidence="1">Expedition CK06-06</strain>
    </source>
</reference>
<protein>
    <submittedName>
        <fullName evidence="1">Uncharacterized protein</fullName>
    </submittedName>
</protein>